<protein>
    <submittedName>
        <fullName evidence="1">Uncharacterized protein</fullName>
    </submittedName>
</protein>
<gene>
    <name evidence="1" type="ORF">DPMN_112799</name>
</gene>
<dbReference type="AlphaFoldDB" id="A0A9D4QR87"/>
<accession>A0A9D4QR87</accession>
<evidence type="ECO:0000313" key="2">
    <source>
        <dbReference type="Proteomes" id="UP000828390"/>
    </source>
</evidence>
<proteinExistence type="predicted"/>
<keyword evidence="2" id="KW-1185">Reference proteome</keyword>
<organism evidence="1 2">
    <name type="scientific">Dreissena polymorpha</name>
    <name type="common">Zebra mussel</name>
    <name type="synonym">Mytilus polymorpha</name>
    <dbReference type="NCBI Taxonomy" id="45954"/>
    <lineage>
        <taxon>Eukaryota</taxon>
        <taxon>Metazoa</taxon>
        <taxon>Spiralia</taxon>
        <taxon>Lophotrochozoa</taxon>
        <taxon>Mollusca</taxon>
        <taxon>Bivalvia</taxon>
        <taxon>Autobranchia</taxon>
        <taxon>Heteroconchia</taxon>
        <taxon>Euheterodonta</taxon>
        <taxon>Imparidentia</taxon>
        <taxon>Neoheterodontei</taxon>
        <taxon>Myida</taxon>
        <taxon>Dreissenoidea</taxon>
        <taxon>Dreissenidae</taxon>
        <taxon>Dreissena</taxon>
    </lineage>
</organism>
<name>A0A9D4QR87_DREPO</name>
<dbReference type="Proteomes" id="UP000828390">
    <property type="component" value="Unassembled WGS sequence"/>
</dbReference>
<dbReference type="EMBL" id="JAIWYP010000004">
    <property type="protein sequence ID" value="KAH3839370.1"/>
    <property type="molecule type" value="Genomic_DNA"/>
</dbReference>
<evidence type="ECO:0000313" key="1">
    <source>
        <dbReference type="EMBL" id="KAH3839370.1"/>
    </source>
</evidence>
<reference evidence="1" key="2">
    <citation type="submission" date="2020-11" db="EMBL/GenBank/DDBJ databases">
        <authorList>
            <person name="McCartney M.A."/>
            <person name="Auch B."/>
            <person name="Kono T."/>
            <person name="Mallez S."/>
            <person name="Becker A."/>
            <person name="Gohl D.M."/>
            <person name="Silverstein K.A.T."/>
            <person name="Koren S."/>
            <person name="Bechman K.B."/>
            <person name="Herman A."/>
            <person name="Abrahante J.E."/>
            <person name="Garbe J."/>
        </authorList>
    </citation>
    <scope>NUCLEOTIDE SEQUENCE</scope>
    <source>
        <strain evidence="1">Duluth1</strain>
        <tissue evidence="1">Whole animal</tissue>
    </source>
</reference>
<comment type="caution">
    <text evidence="1">The sequence shown here is derived from an EMBL/GenBank/DDBJ whole genome shotgun (WGS) entry which is preliminary data.</text>
</comment>
<reference evidence="1" key="1">
    <citation type="journal article" date="2019" name="bioRxiv">
        <title>The Genome of the Zebra Mussel, Dreissena polymorpha: A Resource for Invasive Species Research.</title>
        <authorList>
            <person name="McCartney M.A."/>
            <person name="Auch B."/>
            <person name="Kono T."/>
            <person name="Mallez S."/>
            <person name="Zhang Y."/>
            <person name="Obille A."/>
            <person name="Becker A."/>
            <person name="Abrahante J.E."/>
            <person name="Garbe J."/>
            <person name="Badalamenti J.P."/>
            <person name="Herman A."/>
            <person name="Mangelson H."/>
            <person name="Liachko I."/>
            <person name="Sullivan S."/>
            <person name="Sone E.D."/>
            <person name="Koren S."/>
            <person name="Silverstein K.A.T."/>
            <person name="Beckman K.B."/>
            <person name="Gohl D.M."/>
        </authorList>
    </citation>
    <scope>NUCLEOTIDE SEQUENCE</scope>
    <source>
        <strain evidence="1">Duluth1</strain>
        <tissue evidence="1">Whole animal</tissue>
    </source>
</reference>
<sequence length="98" mass="10644">MKLSVTTVAPFVTAPPQPTNHCFDKLSTCSQYDLATQTHVSTQETITERASSGKIAAHTIVHARTGTVITLKARHLSAANPKEVSIKFMYEALEFGGR</sequence>